<name>A0AAX4PC78_9CHLO</name>
<dbReference type="Gene3D" id="3.30.1370.10">
    <property type="entry name" value="K Homology domain, type 1"/>
    <property type="match status" value="1"/>
</dbReference>
<dbReference type="InterPro" id="IPR009097">
    <property type="entry name" value="Cyclic_Pdiesterase"/>
</dbReference>
<evidence type="ECO:0000256" key="1">
    <source>
        <dbReference type="SAM" id="MobiDB-lite"/>
    </source>
</evidence>
<dbReference type="Proteomes" id="UP001472866">
    <property type="component" value="Chromosome 08"/>
</dbReference>
<dbReference type="PANTHER" id="PTHR13360:SF1">
    <property type="entry name" value="ACTIVATING SIGNAL COINTEGRATOR 1 COMPLEX SUBUNIT 1"/>
    <property type="match status" value="1"/>
</dbReference>
<dbReference type="GO" id="GO:0003723">
    <property type="term" value="F:RNA binding"/>
    <property type="evidence" value="ECO:0007669"/>
    <property type="project" value="InterPro"/>
</dbReference>
<dbReference type="PANTHER" id="PTHR13360">
    <property type="entry name" value="ACTIVATING SIGNAL COINTEGRATOR 1 COMPLEX SUBUNIT 1"/>
    <property type="match status" value="1"/>
</dbReference>
<evidence type="ECO:0000313" key="4">
    <source>
        <dbReference type="Proteomes" id="UP001472866"/>
    </source>
</evidence>
<keyword evidence="4" id="KW-1185">Reference proteome</keyword>
<organism evidence="3 4">
    <name type="scientific">Chloropicon roscoffensis</name>
    <dbReference type="NCBI Taxonomy" id="1461544"/>
    <lineage>
        <taxon>Eukaryota</taxon>
        <taxon>Viridiplantae</taxon>
        <taxon>Chlorophyta</taxon>
        <taxon>Chloropicophyceae</taxon>
        <taxon>Chloropicales</taxon>
        <taxon>Chloropicaceae</taxon>
        <taxon>Chloropicon</taxon>
    </lineage>
</organism>
<feature type="region of interest" description="Disordered" evidence="1">
    <location>
        <begin position="16"/>
        <end position="54"/>
    </location>
</feature>
<dbReference type="SUPFAM" id="SSF55144">
    <property type="entry name" value="LigT-like"/>
    <property type="match status" value="1"/>
</dbReference>
<dbReference type="GO" id="GO:0005634">
    <property type="term" value="C:nucleus"/>
    <property type="evidence" value="ECO:0007669"/>
    <property type="project" value="TreeGrafter"/>
</dbReference>
<proteinExistence type="predicted"/>
<feature type="compositionally biased region" description="Basic and acidic residues" evidence="1">
    <location>
        <begin position="33"/>
        <end position="50"/>
    </location>
</feature>
<accession>A0AAX4PC78</accession>
<sequence length="331" mass="36596">MRAPYRVDVVAGRSFINQSTGARAPQPKNHPRGGRDGQRRAQTEVVEEKAVTSTSARAQDDEVSLSIQVDTVLHRFLIGKQSKPVASRLSEFSSAKVAVFGDQVEITGSKTDANQARNFLRNYVEEEAPRLESTPLTHFLCVSLVTNEITASYEAWKAKVLGDGNVSEQLFARPTRLHLTLSMLKIFSKETMGKAVEVMKRFESSTGPLKVSLDRLALMKGSEEKARVLYSCVGGEDREVAKLQSLCDGLKEAFEMEGLFVSNPGEPVKLHCTLMNVRWCRGAHAKRHFEASQILSDGLALGQTTIEDVKLVSFTRMGPDDFYAVESSVRI</sequence>
<dbReference type="Gene3D" id="3.90.1140.10">
    <property type="entry name" value="Cyclic phosphodiesterase"/>
    <property type="match status" value="1"/>
</dbReference>
<evidence type="ECO:0000313" key="3">
    <source>
        <dbReference type="EMBL" id="WZN63940.1"/>
    </source>
</evidence>
<evidence type="ECO:0000259" key="2">
    <source>
        <dbReference type="Pfam" id="PF10469"/>
    </source>
</evidence>
<dbReference type="GO" id="GO:0006355">
    <property type="term" value="P:regulation of DNA-templated transcription"/>
    <property type="evidence" value="ECO:0007669"/>
    <property type="project" value="TreeGrafter"/>
</dbReference>
<protein>
    <submittedName>
        <fullName evidence="3">AKAP7_NLS domain-containing protein</fullName>
    </submittedName>
</protein>
<dbReference type="InterPro" id="IPR009210">
    <property type="entry name" value="ASCC1"/>
</dbReference>
<dbReference type="Pfam" id="PF10469">
    <property type="entry name" value="AKAP7_NLS"/>
    <property type="match status" value="1"/>
</dbReference>
<feature type="domain" description="A-kinase anchor protein 7-like phosphoesterase" evidence="2">
    <location>
        <begin position="137"/>
        <end position="331"/>
    </location>
</feature>
<dbReference type="SUPFAM" id="SSF54791">
    <property type="entry name" value="Eukaryotic type KH-domain (KH-domain type I)"/>
    <property type="match status" value="1"/>
</dbReference>
<dbReference type="AlphaFoldDB" id="A0AAX4PC78"/>
<dbReference type="GO" id="GO:0006307">
    <property type="term" value="P:DNA alkylation repair"/>
    <property type="evidence" value="ECO:0007669"/>
    <property type="project" value="InterPro"/>
</dbReference>
<gene>
    <name evidence="3" type="ORF">HKI87_08g54930</name>
</gene>
<reference evidence="3 4" key="1">
    <citation type="submission" date="2024-03" db="EMBL/GenBank/DDBJ databases">
        <title>Complete genome sequence of the green alga Chloropicon roscoffensis RCC1871.</title>
        <authorList>
            <person name="Lemieux C."/>
            <person name="Pombert J.-F."/>
            <person name="Otis C."/>
            <person name="Turmel M."/>
        </authorList>
    </citation>
    <scope>NUCLEOTIDE SEQUENCE [LARGE SCALE GENOMIC DNA]</scope>
    <source>
        <strain evidence="3 4">RCC1871</strain>
    </source>
</reference>
<dbReference type="EMBL" id="CP151508">
    <property type="protein sequence ID" value="WZN63940.1"/>
    <property type="molecule type" value="Genomic_DNA"/>
</dbReference>
<dbReference type="InterPro" id="IPR036612">
    <property type="entry name" value="KH_dom_type_1_sf"/>
</dbReference>
<dbReference type="InterPro" id="IPR019510">
    <property type="entry name" value="AKAP7-like_phosphoesterase"/>
</dbReference>